<evidence type="ECO:0000313" key="3">
    <source>
        <dbReference type="EMBL" id="CAB4920148.1"/>
    </source>
</evidence>
<organism evidence="2">
    <name type="scientific">freshwater metagenome</name>
    <dbReference type="NCBI Taxonomy" id="449393"/>
    <lineage>
        <taxon>unclassified sequences</taxon>
        <taxon>metagenomes</taxon>
        <taxon>ecological metagenomes</taxon>
    </lineage>
</organism>
<dbReference type="EMBL" id="CAFBMH010000086">
    <property type="protein sequence ID" value="CAB4920148.1"/>
    <property type="molecule type" value="Genomic_DNA"/>
</dbReference>
<dbReference type="PANTHER" id="PTHR11647">
    <property type="entry name" value="HYDRANTOINASE/DIHYDROPYRIMIDINASE FAMILY MEMBER"/>
    <property type="match status" value="1"/>
</dbReference>
<proteinExistence type="predicted"/>
<dbReference type="EMBL" id="CAEZYR010000083">
    <property type="protein sequence ID" value="CAB4755749.1"/>
    <property type="molecule type" value="Genomic_DNA"/>
</dbReference>
<name>A0A6J6UBD0_9ZZZZ</name>
<dbReference type="InterPro" id="IPR011059">
    <property type="entry name" value="Metal-dep_hydrolase_composite"/>
</dbReference>
<feature type="domain" description="Amidohydrolase 3" evidence="1">
    <location>
        <begin position="44"/>
        <end position="552"/>
    </location>
</feature>
<dbReference type="PANTHER" id="PTHR11647:SF1">
    <property type="entry name" value="COLLAPSIN RESPONSE MEDIATOR PROTEIN"/>
    <property type="match status" value="1"/>
</dbReference>
<dbReference type="GO" id="GO:0016812">
    <property type="term" value="F:hydrolase activity, acting on carbon-nitrogen (but not peptide) bonds, in cyclic amides"/>
    <property type="evidence" value="ECO:0007669"/>
    <property type="project" value="TreeGrafter"/>
</dbReference>
<protein>
    <submittedName>
        <fullName evidence="2">Unannotated protein</fullName>
    </submittedName>
</protein>
<evidence type="ECO:0000259" key="1">
    <source>
        <dbReference type="Pfam" id="PF07969"/>
    </source>
</evidence>
<dbReference type="Gene3D" id="3.20.20.140">
    <property type="entry name" value="Metal-dependent hydrolases"/>
    <property type="match status" value="2"/>
</dbReference>
<reference evidence="2" key="1">
    <citation type="submission" date="2020-05" db="EMBL/GenBank/DDBJ databases">
        <authorList>
            <person name="Chiriac C."/>
            <person name="Salcher M."/>
            <person name="Ghai R."/>
            <person name="Kavagutti S V."/>
        </authorList>
    </citation>
    <scope>NUCLEOTIDE SEQUENCE</scope>
</reference>
<sequence>MFDIVVRNGTLVDGTGTARRRADVALRDGLVVAIDETIDAEAHEIIDATGRIITPGFVDPHSHFDGQVTWDTELGPTAWHGVTTTVMGNCGVGFAPIRPGTEPYLIQLMEGVEDIPGTALYEGITWGWESFPEYLDVVDGLRRSIDVGASMPHGSLRFYVMGERSVTQQVAGADDIATMGRLAREAIEAGALAVSTNRLASHRAKDGTPVPGTFADELELRALALALRDGGAGLLQVTGALAMGYDLDTAFDELDMYARLSVECGHPVLFSLTEVNQSPDFWRRALDHVEKLNGAGANLIVQTHGRPTGLVVGWDTFNPFAGRSTYDALALLPIDARLDRLREPSTRQAILDEGFDPAARGRMSIVAKLWEYVFPMIDGPTFEPTFEESVAGLAAAAGIANEAMLYDLMCQCPLQLSLGGYRKHDLSSIHDLMSHPDAMLGLADGGAHCSIICDSSMPTFLLQHWVRDRTRGPRIGLEAAVRMLTSRPAEVYGLGDRGVLAVGKRADLNVIDFDALDLHLPEVRYDLPTDAKRVVQRADGYDVTVCAGEVTFRSGHATSARPGTLIRGPRA</sequence>
<dbReference type="AlphaFoldDB" id="A0A6J6UBD0"/>
<gene>
    <name evidence="2" type="ORF">UFOPK2754_02087</name>
    <name evidence="3" type="ORF">UFOPK3543_02034</name>
</gene>
<evidence type="ECO:0000313" key="2">
    <source>
        <dbReference type="EMBL" id="CAB4755749.1"/>
    </source>
</evidence>
<dbReference type="SUPFAM" id="SSF51338">
    <property type="entry name" value="Composite domain of metallo-dependent hydrolases"/>
    <property type="match status" value="1"/>
</dbReference>
<accession>A0A6J6UBD0</accession>
<dbReference type="Pfam" id="PF07969">
    <property type="entry name" value="Amidohydro_3"/>
    <property type="match status" value="1"/>
</dbReference>
<dbReference type="InterPro" id="IPR050378">
    <property type="entry name" value="Metallo-dep_Hydrolases_sf"/>
</dbReference>
<dbReference type="GO" id="GO:0005829">
    <property type="term" value="C:cytosol"/>
    <property type="evidence" value="ECO:0007669"/>
    <property type="project" value="TreeGrafter"/>
</dbReference>
<dbReference type="InterPro" id="IPR032466">
    <property type="entry name" value="Metal_Hydrolase"/>
</dbReference>
<dbReference type="SUPFAM" id="SSF51556">
    <property type="entry name" value="Metallo-dependent hydrolases"/>
    <property type="match status" value="1"/>
</dbReference>
<dbReference type="InterPro" id="IPR013108">
    <property type="entry name" value="Amidohydro_3"/>
</dbReference>